<dbReference type="InterPro" id="IPR036291">
    <property type="entry name" value="NAD(P)-bd_dom_sf"/>
</dbReference>
<dbReference type="AlphaFoldDB" id="A0A6A6ERT8"/>
<dbReference type="PANTHER" id="PTHR47706:SF4">
    <property type="entry name" value="NMRA-LIKE DOMAIN-CONTAINING PROTEIN"/>
    <property type="match status" value="1"/>
</dbReference>
<protein>
    <submittedName>
        <fullName evidence="5">NAD(P)-binding protein</fullName>
    </submittedName>
</protein>
<evidence type="ECO:0000313" key="6">
    <source>
        <dbReference type="Proteomes" id="UP000800200"/>
    </source>
</evidence>
<keyword evidence="3" id="KW-0560">Oxidoreductase</keyword>
<name>A0A6A6ERT8_9PEZI</name>
<dbReference type="PANTHER" id="PTHR47706">
    <property type="entry name" value="NMRA-LIKE FAMILY PROTEIN"/>
    <property type="match status" value="1"/>
</dbReference>
<sequence length="315" mass="35098">MPVVIAVPGGSGSFGRAIVDALKADNRYEPLILGRKENPKLEQETGVRIVAADYSNIDSLIKIFEDNKVDTVISTANSSPDPTPELNLIKAADRSKVTRRFIPNVWSGIDYTAEHAKIFSYATLKVAFLDSLKSTNLEWTAFYVGIFLDYYVPGFPTYTKFPSPFCVDTVNNVAGISGSGDYPVVFTHTFDIAKFAVAALSLEKWENKYFVVGDKVSFNELVRLAEEVKGVKFEVHYDSIEKMKGGQVTEIPAREKIYELLGGTEESKKMIQEMMAQLGLFLVEGLISYEGVKTLNEKFPEIKPMKVKEALEKAF</sequence>
<dbReference type="InterPro" id="IPR008030">
    <property type="entry name" value="NmrA-like"/>
</dbReference>
<dbReference type="OrthoDB" id="10000533at2759"/>
<dbReference type="InterPro" id="IPR051609">
    <property type="entry name" value="NmrA/Isoflavone_reductase-like"/>
</dbReference>
<dbReference type="Pfam" id="PF05368">
    <property type="entry name" value="NmrA"/>
    <property type="match status" value="1"/>
</dbReference>
<dbReference type="SUPFAM" id="SSF51735">
    <property type="entry name" value="NAD(P)-binding Rossmann-fold domains"/>
    <property type="match status" value="1"/>
</dbReference>
<proteinExistence type="inferred from homology"/>
<feature type="domain" description="NmrA-like" evidence="4">
    <location>
        <begin position="4"/>
        <end position="269"/>
    </location>
</feature>
<dbReference type="GO" id="GO:0016491">
    <property type="term" value="F:oxidoreductase activity"/>
    <property type="evidence" value="ECO:0007669"/>
    <property type="project" value="UniProtKB-KW"/>
</dbReference>
<organism evidence="5 6">
    <name type="scientific">Zopfia rhizophila CBS 207.26</name>
    <dbReference type="NCBI Taxonomy" id="1314779"/>
    <lineage>
        <taxon>Eukaryota</taxon>
        <taxon>Fungi</taxon>
        <taxon>Dikarya</taxon>
        <taxon>Ascomycota</taxon>
        <taxon>Pezizomycotina</taxon>
        <taxon>Dothideomycetes</taxon>
        <taxon>Dothideomycetes incertae sedis</taxon>
        <taxon>Zopfiaceae</taxon>
        <taxon>Zopfia</taxon>
    </lineage>
</organism>
<evidence type="ECO:0000256" key="3">
    <source>
        <dbReference type="ARBA" id="ARBA00023002"/>
    </source>
</evidence>
<keyword evidence="6" id="KW-1185">Reference proteome</keyword>
<evidence type="ECO:0000313" key="5">
    <source>
        <dbReference type="EMBL" id="KAF2193702.1"/>
    </source>
</evidence>
<evidence type="ECO:0000256" key="1">
    <source>
        <dbReference type="ARBA" id="ARBA00005725"/>
    </source>
</evidence>
<comment type="similarity">
    <text evidence="1">Belongs to the NmrA-type oxidoreductase family. Isoflavone reductase subfamily.</text>
</comment>
<dbReference type="EMBL" id="ML994613">
    <property type="protein sequence ID" value="KAF2193702.1"/>
    <property type="molecule type" value="Genomic_DNA"/>
</dbReference>
<evidence type="ECO:0000259" key="4">
    <source>
        <dbReference type="Pfam" id="PF05368"/>
    </source>
</evidence>
<reference evidence="5" key="1">
    <citation type="journal article" date="2020" name="Stud. Mycol.">
        <title>101 Dothideomycetes genomes: a test case for predicting lifestyles and emergence of pathogens.</title>
        <authorList>
            <person name="Haridas S."/>
            <person name="Albert R."/>
            <person name="Binder M."/>
            <person name="Bloem J."/>
            <person name="Labutti K."/>
            <person name="Salamov A."/>
            <person name="Andreopoulos B."/>
            <person name="Baker S."/>
            <person name="Barry K."/>
            <person name="Bills G."/>
            <person name="Bluhm B."/>
            <person name="Cannon C."/>
            <person name="Castanera R."/>
            <person name="Culley D."/>
            <person name="Daum C."/>
            <person name="Ezra D."/>
            <person name="Gonzalez J."/>
            <person name="Henrissat B."/>
            <person name="Kuo A."/>
            <person name="Liang C."/>
            <person name="Lipzen A."/>
            <person name="Lutzoni F."/>
            <person name="Magnuson J."/>
            <person name="Mondo S."/>
            <person name="Nolan M."/>
            <person name="Ohm R."/>
            <person name="Pangilinan J."/>
            <person name="Park H.-J."/>
            <person name="Ramirez L."/>
            <person name="Alfaro M."/>
            <person name="Sun H."/>
            <person name="Tritt A."/>
            <person name="Yoshinaga Y."/>
            <person name="Zwiers L.-H."/>
            <person name="Turgeon B."/>
            <person name="Goodwin S."/>
            <person name="Spatafora J."/>
            <person name="Crous P."/>
            <person name="Grigoriev I."/>
        </authorList>
    </citation>
    <scope>NUCLEOTIDE SEQUENCE</scope>
    <source>
        <strain evidence="5">CBS 207.26</strain>
    </source>
</reference>
<accession>A0A6A6ERT8</accession>
<keyword evidence="2" id="KW-0521">NADP</keyword>
<dbReference type="Gene3D" id="3.90.25.10">
    <property type="entry name" value="UDP-galactose 4-epimerase, domain 1"/>
    <property type="match status" value="1"/>
</dbReference>
<dbReference type="Proteomes" id="UP000800200">
    <property type="component" value="Unassembled WGS sequence"/>
</dbReference>
<evidence type="ECO:0000256" key="2">
    <source>
        <dbReference type="ARBA" id="ARBA00022857"/>
    </source>
</evidence>
<dbReference type="Gene3D" id="3.40.50.720">
    <property type="entry name" value="NAD(P)-binding Rossmann-like Domain"/>
    <property type="match status" value="1"/>
</dbReference>
<gene>
    <name evidence="5" type="ORF">K469DRAFT_789712</name>
</gene>